<comment type="caution">
    <text evidence="2">The sequence shown here is derived from an EMBL/GenBank/DDBJ whole genome shotgun (WGS) entry which is preliminary data.</text>
</comment>
<feature type="region of interest" description="Disordered" evidence="1">
    <location>
        <begin position="124"/>
        <end position="162"/>
    </location>
</feature>
<protein>
    <recommendedName>
        <fullName evidence="4">Helicase-associated domain-containing protein</fullName>
    </recommendedName>
</protein>
<evidence type="ECO:0000256" key="1">
    <source>
        <dbReference type="SAM" id="MobiDB-lite"/>
    </source>
</evidence>
<name>A0ABS9TX21_9MICC</name>
<keyword evidence="3" id="KW-1185">Reference proteome</keyword>
<dbReference type="Gene3D" id="6.10.140.530">
    <property type="match status" value="1"/>
</dbReference>
<accession>A0ABS9TX21</accession>
<organism evidence="2 3">
    <name type="scientific">Sinomonas terrae</name>
    <dbReference type="NCBI Taxonomy" id="2908838"/>
    <lineage>
        <taxon>Bacteria</taxon>
        <taxon>Bacillati</taxon>
        <taxon>Actinomycetota</taxon>
        <taxon>Actinomycetes</taxon>
        <taxon>Micrococcales</taxon>
        <taxon>Micrococcaceae</taxon>
        <taxon>Sinomonas</taxon>
    </lineage>
</organism>
<evidence type="ECO:0000313" key="3">
    <source>
        <dbReference type="Proteomes" id="UP001202922"/>
    </source>
</evidence>
<sequence>MTLEPHVLRELAIQLRELAGVPEPAAVTLPELAHPVPRPARAPGSGVELRPEFQRRLTAVAHFKAENGRLPQTGGIITPAERSLGVWLLRQRRRNQGGRLPDPERDALTTTLGPAWVLPPGDAWWAENGGDANGGDELEEARPRRRNRATADDDRHRAPWSPEEEDLVLNADLSLAEIAAKIGRTHAAVRNRRQILRSASRRTW</sequence>
<evidence type="ECO:0000313" key="2">
    <source>
        <dbReference type="EMBL" id="MCH6468920.1"/>
    </source>
</evidence>
<gene>
    <name evidence="2" type="ORF">L0M17_02785</name>
</gene>
<dbReference type="RefSeq" id="WP_241050998.1">
    <property type="nucleotide sequence ID" value="NZ_JAKZBV010000001.1"/>
</dbReference>
<reference evidence="2 3" key="1">
    <citation type="submission" date="2022-03" db="EMBL/GenBank/DDBJ databases">
        <title>Sinomonas sp. isolated from a soil.</title>
        <authorList>
            <person name="Han J."/>
            <person name="Kim D.-U."/>
        </authorList>
    </citation>
    <scope>NUCLEOTIDE SEQUENCE [LARGE SCALE GENOMIC DNA]</scope>
    <source>
        <strain evidence="2 3">5-5</strain>
    </source>
</reference>
<proteinExistence type="predicted"/>
<dbReference type="Proteomes" id="UP001202922">
    <property type="component" value="Unassembled WGS sequence"/>
</dbReference>
<evidence type="ECO:0008006" key="4">
    <source>
        <dbReference type="Google" id="ProtNLM"/>
    </source>
</evidence>
<dbReference type="EMBL" id="JAKZBV010000001">
    <property type="protein sequence ID" value="MCH6468920.1"/>
    <property type="molecule type" value="Genomic_DNA"/>
</dbReference>